<evidence type="ECO:0000313" key="1">
    <source>
        <dbReference type="EMBL" id="TDQ84517.1"/>
    </source>
</evidence>
<dbReference type="AlphaFoldDB" id="A0A4R6WXT3"/>
<gene>
    <name evidence="1" type="ORF">A8950_1074</name>
</gene>
<name>A0A4R6WXT3_9PROT</name>
<comment type="caution">
    <text evidence="1">The sequence shown here is derived from an EMBL/GenBank/DDBJ whole genome shotgun (WGS) entry which is preliminary data.</text>
</comment>
<dbReference type="EMBL" id="SNYW01000006">
    <property type="protein sequence ID" value="TDQ84517.1"/>
    <property type="molecule type" value="Genomic_DNA"/>
</dbReference>
<proteinExistence type="predicted"/>
<accession>A0A4R6WXT3</accession>
<dbReference type="Proteomes" id="UP000295783">
    <property type="component" value="Unassembled WGS sequence"/>
</dbReference>
<organism evidence="1 2">
    <name type="scientific">Dongia mobilis</name>
    <dbReference type="NCBI Taxonomy" id="578943"/>
    <lineage>
        <taxon>Bacteria</taxon>
        <taxon>Pseudomonadati</taxon>
        <taxon>Pseudomonadota</taxon>
        <taxon>Alphaproteobacteria</taxon>
        <taxon>Rhodospirillales</taxon>
        <taxon>Dongiaceae</taxon>
        <taxon>Dongia</taxon>
    </lineage>
</organism>
<keyword evidence="2" id="KW-1185">Reference proteome</keyword>
<sequence>MSGRISRFANVRRLNCYRRPDSRESISIRHEELSSRMEQVGAPLGWSSAVVPPAPKFGKEIYASFNVRYQNKRVKCTGGYAYRSAAYLSDDCAAHDDRLFFRFDVRDSAINYQQLLRKNAPEVIEAFGAYRADLCFFLYEVFFEQKNAGVLQRLRSDASIDIDGRNNIFTLQAVNYWDGELCQRALGYGRDEVIRRLTGKVPRVEPLMDGVYVVFSDNPDLTFEEYCAYNDALKPVLGLV</sequence>
<evidence type="ECO:0000313" key="2">
    <source>
        <dbReference type="Proteomes" id="UP000295783"/>
    </source>
</evidence>
<reference evidence="1 2" key="1">
    <citation type="submission" date="2019-03" db="EMBL/GenBank/DDBJ databases">
        <title>Genomic Encyclopedia of Type Strains, Phase III (KMG-III): the genomes of soil and plant-associated and newly described type strains.</title>
        <authorList>
            <person name="Whitman W."/>
        </authorList>
    </citation>
    <scope>NUCLEOTIDE SEQUENCE [LARGE SCALE GENOMIC DNA]</scope>
    <source>
        <strain evidence="1 2">CGMCC 1.7660</strain>
    </source>
</reference>
<protein>
    <submittedName>
        <fullName evidence="1">Uncharacterized protein</fullName>
    </submittedName>
</protein>